<dbReference type="Proteomes" id="UP000829494">
    <property type="component" value="Chromosome"/>
</dbReference>
<evidence type="ECO:0000313" key="5">
    <source>
        <dbReference type="Proteomes" id="UP000829494"/>
    </source>
</evidence>
<evidence type="ECO:0000313" key="3">
    <source>
        <dbReference type="EMBL" id="UNZ04635.1"/>
    </source>
</evidence>
<dbReference type="EMBL" id="CP094298">
    <property type="protein sequence ID" value="UNZ05725.1"/>
    <property type="molecule type" value="Genomic_DNA"/>
</dbReference>
<feature type="domain" description="Chitin-binding type-4" evidence="2">
    <location>
        <begin position="77"/>
        <end position="153"/>
    </location>
</feature>
<dbReference type="Pfam" id="PF03067">
    <property type="entry name" value="LPMO_10"/>
    <property type="match status" value="1"/>
</dbReference>
<organism evidence="3 5">
    <name type="scientific">Streptomyces rimosus subsp. rimosus</name>
    <dbReference type="NCBI Taxonomy" id="132474"/>
    <lineage>
        <taxon>Bacteria</taxon>
        <taxon>Bacillati</taxon>
        <taxon>Actinomycetota</taxon>
        <taxon>Actinomycetes</taxon>
        <taxon>Kitasatosporales</taxon>
        <taxon>Streptomycetaceae</taxon>
        <taxon>Streptomyces</taxon>
    </lineage>
</organism>
<evidence type="ECO:0000259" key="2">
    <source>
        <dbReference type="Pfam" id="PF03067"/>
    </source>
</evidence>
<dbReference type="SUPFAM" id="SSF81296">
    <property type="entry name" value="E set domains"/>
    <property type="match status" value="1"/>
</dbReference>
<proteinExistence type="predicted"/>
<gene>
    <name evidence="3" type="primary">gbpA2</name>
    <name evidence="4" type="synonym">gbpA5</name>
    <name evidence="3" type="ORF">SRIMR7_20960</name>
    <name evidence="4" type="ORF">SRIMR7_26585</name>
</gene>
<dbReference type="InterPro" id="IPR014756">
    <property type="entry name" value="Ig_E-set"/>
</dbReference>
<sequence>MTQQESLCPDTSLSLPAARPGRLGEIPGVGDVQYEPQSVEGPKGSFLPNGDGARFPELNDDSLFADHFFTVPAGVPEIGFTWTLTAPRRTLTWDYVMITADNTVLATFDSHNTTPPYVVEHIVPLGGFTGRHTVLGVWNIGDTPHAYYSAVDLLIEPGD</sequence>
<accession>A0ABY3Z4Z3</accession>
<evidence type="ECO:0000256" key="1">
    <source>
        <dbReference type="SAM" id="MobiDB-lite"/>
    </source>
</evidence>
<evidence type="ECO:0000313" key="4">
    <source>
        <dbReference type="EMBL" id="UNZ05725.1"/>
    </source>
</evidence>
<name>A0ABY3Z4Z3_STRRM</name>
<feature type="compositionally biased region" description="Polar residues" evidence="1">
    <location>
        <begin position="1"/>
        <end position="14"/>
    </location>
</feature>
<dbReference type="Gene3D" id="2.70.50.50">
    <property type="entry name" value="chitin-binding protein cbp21"/>
    <property type="match status" value="1"/>
</dbReference>
<reference evidence="3 5" key="1">
    <citation type="submission" date="2022-03" db="EMBL/GenBank/DDBJ databases">
        <title>Complete genome of Streptomyces rimosus ssp. rimosus R7 (=ATCC 10970).</title>
        <authorList>
            <person name="Beganovic S."/>
            <person name="Ruckert C."/>
            <person name="Busche T."/>
            <person name="Kalinowski J."/>
            <person name="Wittmann C."/>
        </authorList>
    </citation>
    <scope>NUCLEOTIDE SEQUENCE [LARGE SCALE GENOMIC DNA]</scope>
    <source>
        <strain evidence="3 5">R7</strain>
    </source>
</reference>
<dbReference type="GeneID" id="66855151"/>
<keyword evidence="5" id="KW-1185">Reference proteome</keyword>
<dbReference type="RefSeq" id="WP_003980106.1">
    <property type="nucleotide sequence ID" value="NZ_CP043497.1"/>
</dbReference>
<dbReference type="InterPro" id="IPR004302">
    <property type="entry name" value="Cellulose/chitin-bd_N"/>
</dbReference>
<protein>
    <submittedName>
        <fullName evidence="3">GlcNAc-binding protein A</fullName>
    </submittedName>
</protein>
<dbReference type="EMBL" id="CP094298">
    <property type="protein sequence ID" value="UNZ04635.1"/>
    <property type="molecule type" value="Genomic_DNA"/>
</dbReference>
<feature type="region of interest" description="Disordered" evidence="1">
    <location>
        <begin position="1"/>
        <end position="20"/>
    </location>
</feature>